<evidence type="ECO:0000256" key="1">
    <source>
        <dbReference type="ARBA" id="ARBA00009199"/>
    </source>
</evidence>
<dbReference type="PANTHER" id="PTHR11895:SF7">
    <property type="entry name" value="GLUTAMYL-TRNA(GLN) AMIDOTRANSFERASE SUBUNIT A, MITOCHONDRIAL"/>
    <property type="match status" value="1"/>
</dbReference>
<dbReference type="RefSeq" id="XP_013896422.1">
    <property type="nucleotide sequence ID" value="XM_014040968.1"/>
</dbReference>
<dbReference type="InterPro" id="IPR023631">
    <property type="entry name" value="Amidase_dom"/>
</dbReference>
<accession>A0A0D2JCJ5</accession>
<evidence type="ECO:0000313" key="4">
    <source>
        <dbReference type="Proteomes" id="UP000054498"/>
    </source>
</evidence>
<organism evidence="3 4">
    <name type="scientific">Monoraphidium neglectum</name>
    <dbReference type="NCBI Taxonomy" id="145388"/>
    <lineage>
        <taxon>Eukaryota</taxon>
        <taxon>Viridiplantae</taxon>
        <taxon>Chlorophyta</taxon>
        <taxon>core chlorophytes</taxon>
        <taxon>Chlorophyceae</taxon>
        <taxon>CS clade</taxon>
        <taxon>Sphaeropleales</taxon>
        <taxon>Selenastraceae</taxon>
        <taxon>Monoraphidium</taxon>
    </lineage>
</organism>
<gene>
    <name evidence="3" type="ORF">MNEG_10562</name>
</gene>
<dbReference type="Pfam" id="PF01425">
    <property type="entry name" value="Amidase"/>
    <property type="match status" value="1"/>
</dbReference>
<dbReference type="Proteomes" id="UP000054498">
    <property type="component" value="Unassembled WGS sequence"/>
</dbReference>
<dbReference type="SUPFAM" id="SSF75304">
    <property type="entry name" value="Amidase signature (AS) enzymes"/>
    <property type="match status" value="1"/>
</dbReference>
<dbReference type="InterPro" id="IPR000120">
    <property type="entry name" value="Amidase"/>
</dbReference>
<reference evidence="3 4" key="1">
    <citation type="journal article" date="2013" name="BMC Genomics">
        <title>Reconstruction of the lipid metabolism for the microalga Monoraphidium neglectum from its genome sequence reveals characteristics suitable for biofuel production.</title>
        <authorList>
            <person name="Bogen C."/>
            <person name="Al-Dilaimi A."/>
            <person name="Albersmeier A."/>
            <person name="Wichmann J."/>
            <person name="Grundmann M."/>
            <person name="Rupp O."/>
            <person name="Lauersen K.J."/>
            <person name="Blifernez-Klassen O."/>
            <person name="Kalinowski J."/>
            <person name="Goesmann A."/>
            <person name="Mussgnug J.H."/>
            <person name="Kruse O."/>
        </authorList>
    </citation>
    <scope>NUCLEOTIDE SEQUENCE [LARGE SCALE GENOMIC DNA]</scope>
    <source>
        <strain evidence="3 4">SAG 48.87</strain>
    </source>
</reference>
<dbReference type="EMBL" id="KK102587">
    <property type="protein sequence ID" value="KIY97402.1"/>
    <property type="molecule type" value="Genomic_DNA"/>
</dbReference>
<sequence>MQTRAARSVVRELQQQVAGGQRSAFDVTREYLQQLRSVEDALGSFITVDDEYALAQVHNGLRWGDFAATEARAIDERRAAGEALGPLAGVPIAVKDNLCTRGLRTTAASKVLESYVPPFDATAVARLRAAGAVLVGKANMDEFGMGSSTENSAYKLSRNPWDPSRVPGGSSGGSASAVAARQAAAALGSDTGGSIRQPAHFCGVVGLKPSYGRVSRFGLIAYASSLDVVGPLANSVEDAALVLNSIAGHDPRDSSSAAEPVPDFAAGLVAAEQLPERPLAGKRIGVIQETTGAGVAPGVAAAVAAAVKHLESLGAEVEEVRGRTG</sequence>
<dbReference type="Gene3D" id="3.90.1300.10">
    <property type="entry name" value="Amidase signature (AS) domain"/>
    <property type="match status" value="1"/>
</dbReference>
<dbReference type="PANTHER" id="PTHR11895">
    <property type="entry name" value="TRANSAMIDASE"/>
    <property type="match status" value="1"/>
</dbReference>
<keyword evidence="3" id="KW-0808">Transferase</keyword>
<name>A0A0D2JCJ5_9CHLO</name>
<dbReference type="GeneID" id="25727737"/>
<protein>
    <submittedName>
        <fullName evidence="3">Aspartyl/glutamyl-tRNA amidotransferase subunit A</fullName>
        <ecNumber evidence="3">6.3.5.7</ecNumber>
    </submittedName>
</protein>
<dbReference type="OrthoDB" id="421993at2759"/>
<dbReference type="GO" id="GO:0016740">
    <property type="term" value="F:transferase activity"/>
    <property type="evidence" value="ECO:0007669"/>
    <property type="project" value="UniProtKB-KW"/>
</dbReference>
<dbReference type="InterPro" id="IPR020556">
    <property type="entry name" value="Amidase_CS"/>
</dbReference>
<evidence type="ECO:0000313" key="3">
    <source>
        <dbReference type="EMBL" id="KIY97402.1"/>
    </source>
</evidence>
<keyword evidence="3" id="KW-0436">Ligase</keyword>
<dbReference type="GO" id="GO:0050567">
    <property type="term" value="F:glutaminyl-tRNA synthase (glutamine-hydrolyzing) activity"/>
    <property type="evidence" value="ECO:0007669"/>
    <property type="project" value="UniProtKB-EC"/>
</dbReference>
<keyword evidence="4" id="KW-1185">Reference proteome</keyword>
<dbReference type="InterPro" id="IPR036928">
    <property type="entry name" value="AS_sf"/>
</dbReference>
<feature type="domain" description="Amidase" evidence="2">
    <location>
        <begin position="27"/>
        <end position="320"/>
    </location>
</feature>
<comment type="similarity">
    <text evidence="1">Belongs to the amidase family.</text>
</comment>
<dbReference type="EC" id="6.3.5.7" evidence="3"/>
<dbReference type="PROSITE" id="PS00571">
    <property type="entry name" value="AMIDASES"/>
    <property type="match status" value="1"/>
</dbReference>
<proteinExistence type="inferred from homology"/>
<dbReference type="KEGG" id="mng:MNEG_10562"/>
<dbReference type="AlphaFoldDB" id="A0A0D2JCJ5"/>
<evidence type="ECO:0000259" key="2">
    <source>
        <dbReference type="Pfam" id="PF01425"/>
    </source>
</evidence>
<dbReference type="STRING" id="145388.A0A0D2JCJ5"/>